<keyword evidence="1" id="KW-0328">Glycosyltransferase</keyword>
<dbReference type="Proteomes" id="UP000191110">
    <property type="component" value="Unassembled WGS sequence"/>
</dbReference>
<accession>A0A1T2L037</accession>
<dbReference type="Gene3D" id="3.40.50.2000">
    <property type="entry name" value="Glycogen Phosphorylase B"/>
    <property type="match status" value="2"/>
</dbReference>
<dbReference type="PANTHER" id="PTHR30160">
    <property type="entry name" value="TETRAACYLDISACCHARIDE 4'-KINASE-RELATED"/>
    <property type="match status" value="1"/>
</dbReference>
<dbReference type="GO" id="GO:0009244">
    <property type="term" value="P:lipopolysaccharide core region biosynthetic process"/>
    <property type="evidence" value="ECO:0007669"/>
    <property type="project" value="TreeGrafter"/>
</dbReference>
<keyword evidence="2" id="KW-0808">Transferase</keyword>
<dbReference type="OrthoDB" id="9797795at2"/>
<name>A0A1T2L037_9GAMM</name>
<comment type="caution">
    <text evidence="3">The sequence shown here is derived from an EMBL/GenBank/DDBJ whole genome shotgun (WGS) entry which is preliminary data.</text>
</comment>
<dbReference type="Pfam" id="PF01075">
    <property type="entry name" value="Glyco_transf_9"/>
    <property type="match status" value="1"/>
</dbReference>
<dbReference type="SUPFAM" id="SSF53756">
    <property type="entry name" value="UDP-Glycosyltransferase/glycogen phosphorylase"/>
    <property type="match status" value="1"/>
</dbReference>
<dbReference type="AlphaFoldDB" id="A0A1T2L037"/>
<dbReference type="CDD" id="cd03789">
    <property type="entry name" value="GT9_LPS_heptosyltransferase"/>
    <property type="match status" value="1"/>
</dbReference>
<organism evidence="3 4">
    <name type="scientific">Solemya pervernicosa gill symbiont</name>
    <dbReference type="NCBI Taxonomy" id="642797"/>
    <lineage>
        <taxon>Bacteria</taxon>
        <taxon>Pseudomonadati</taxon>
        <taxon>Pseudomonadota</taxon>
        <taxon>Gammaproteobacteria</taxon>
        <taxon>sulfur-oxidizing symbionts</taxon>
    </lineage>
</organism>
<evidence type="ECO:0000313" key="3">
    <source>
        <dbReference type="EMBL" id="OOZ38448.1"/>
    </source>
</evidence>
<evidence type="ECO:0000256" key="2">
    <source>
        <dbReference type="ARBA" id="ARBA00022679"/>
    </source>
</evidence>
<evidence type="ECO:0000313" key="4">
    <source>
        <dbReference type="Proteomes" id="UP000191110"/>
    </source>
</evidence>
<dbReference type="GO" id="GO:0005829">
    <property type="term" value="C:cytosol"/>
    <property type="evidence" value="ECO:0007669"/>
    <property type="project" value="TreeGrafter"/>
</dbReference>
<evidence type="ECO:0000256" key="1">
    <source>
        <dbReference type="ARBA" id="ARBA00022676"/>
    </source>
</evidence>
<dbReference type="InterPro" id="IPR051199">
    <property type="entry name" value="LPS_LOS_Heptosyltrfase"/>
</dbReference>
<dbReference type="EMBL" id="MPRL01000091">
    <property type="protein sequence ID" value="OOZ38448.1"/>
    <property type="molecule type" value="Genomic_DNA"/>
</dbReference>
<dbReference type="GO" id="GO:0008713">
    <property type="term" value="F:ADP-heptose-lipopolysaccharide heptosyltransferase activity"/>
    <property type="evidence" value="ECO:0007669"/>
    <property type="project" value="TreeGrafter"/>
</dbReference>
<keyword evidence="4" id="KW-1185">Reference proteome</keyword>
<dbReference type="RefSeq" id="WP_078484999.1">
    <property type="nucleotide sequence ID" value="NZ_MPRL01000091.1"/>
</dbReference>
<gene>
    <name evidence="3" type="ORF">BOW53_15520</name>
</gene>
<evidence type="ECO:0008006" key="5">
    <source>
        <dbReference type="Google" id="ProtNLM"/>
    </source>
</evidence>
<reference evidence="3 4" key="1">
    <citation type="submission" date="2016-11" db="EMBL/GenBank/DDBJ databases">
        <title>Mixed transmission modes and dynamic genome evolution in an obligate animal-bacterial symbiosis.</title>
        <authorList>
            <person name="Russell S.L."/>
            <person name="Corbett-Detig R.B."/>
            <person name="Cavanaugh C.M."/>
        </authorList>
    </citation>
    <scope>NUCLEOTIDE SEQUENCE [LARGE SCALE GENOMIC DNA]</scope>
    <source>
        <strain evidence="3">Sveles-Q1</strain>
    </source>
</reference>
<proteinExistence type="predicted"/>
<dbReference type="InterPro" id="IPR002201">
    <property type="entry name" value="Glyco_trans_9"/>
</dbReference>
<protein>
    <recommendedName>
        <fullName evidence="5">Lipopolysaccharide heptosyltransferase II</fullName>
    </recommendedName>
</protein>
<sequence>MAIDLTTKKIRRILVIKWSAMGDVVIATTVIEDLRRAFPEAQIDLNTLPPWQRLFEGDERFGRVFTVDLRGKQRGLRGKLQWLREVRAGKYDLVVDLQASDHTRIMLSMLWLSGRQIPWRIGNNRQFPYNIQPEELEKPVHVIRQMRSALNSGGIPTETTHPVLHVSEQNRVNVERIQQEHNLEPGGYALFMPGCQAAGYLKRWGAERYAELSKLLAEKGISKSLIIGGPDEMGECEKLAALAPETTINLCGKTEIIDIVPLTEGARFVVANDTGTAHVAAAANRPMLIVCGPTNPVRVVPVGEQVEAIELDLECMYCYCKHECDHHSCMVGITPEMVLDRLGLMGVV</sequence>